<feature type="transmembrane region" description="Helical" evidence="11">
    <location>
        <begin position="349"/>
        <end position="372"/>
    </location>
</feature>
<keyword evidence="4 11" id="KW-1133">Transmembrane helix</keyword>
<feature type="transmembrane region" description="Helical" evidence="11">
    <location>
        <begin position="211"/>
        <end position="230"/>
    </location>
</feature>
<evidence type="ECO:0000256" key="8">
    <source>
        <dbReference type="ARBA" id="ARBA00023214"/>
    </source>
</evidence>
<feature type="transmembrane region" description="Helical" evidence="11">
    <location>
        <begin position="78"/>
        <end position="97"/>
    </location>
</feature>
<evidence type="ECO:0000313" key="14">
    <source>
        <dbReference type="Proteomes" id="UP001185659"/>
    </source>
</evidence>
<evidence type="ECO:0000259" key="12">
    <source>
        <dbReference type="PROSITE" id="PS51371"/>
    </source>
</evidence>
<evidence type="ECO:0000256" key="2">
    <source>
        <dbReference type="ARBA" id="ARBA00022448"/>
    </source>
</evidence>
<keyword evidence="3 11" id="KW-0812">Transmembrane</keyword>
<sequence length="546" mass="58351">MSILRLIQRLPQILRTWIEPNVSAFLNARLPLVWLLSLFLGLGVAIAAIIFRELIGVFQLFWLGTRSERVFTAALSLPWYWIVAGPTVGGLFVGLLLTRLEARRTGAVADVIEARALSGRSKLSFREGILSAFITALSLGSGASAGREGPVVHLGAVLASAIAWRANLPEWCRRTLLGAGVASAISASFNAPIAGVLFAHEVILGHYAMRSFVPIVIASAAGAVASRLWFGSSAAFLVPTHQITSFWEFPAFALLGVTAAVVAILFQFSLFVSDYAARGVRIPLWTRPVVGGLIVGGMAVVFPQILGVGYEITDMALWNRLPLMTMLALIVVKTAATSITLAMRFGGGIFSPALFLGALTGGAFGIIAAAAFPNMASSEGLYAILGMGAVAGAVLGAPISTTVIVFELTGGYELSIALLLTVAVAHGITQAIHGHSWFQWQLEMRGLFLVEGPHKTLGHMTRVMDFMEPLPEDEEPVAFDPETGAPALKPTDTLEAALRAFDKGGYDRLPVVDLQDPGRVIAFASHVRALRFFNRALVDISEEEHR</sequence>
<dbReference type="PROSITE" id="PS51371">
    <property type="entry name" value="CBS"/>
    <property type="match status" value="1"/>
</dbReference>
<evidence type="ECO:0000256" key="1">
    <source>
        <dbReference type="ARBA" id="ARBA00004141"/>
    </source>
</evidence>
<feature type="transmembrane region" description="Helical" evidence="11">
    <location>
        <begin position="175"/>
        <end position="199"/>
    </location>
</feature>
<dbReference type="Proteomes" id="UP001185659">
    <property type="component" value="Unassembled WGS sequence"/>
</dbReference>
<feature type="transmembrane region" description="Helical" evidence="11">
    <location>
        <begin position="384"/>
        <end position="406"/>
    </location>
</feature>
<gene>
    <name evidence="13" type="ORF">R2G56_01600</name>
</gene>
<dbReference type="SUPFAM" id="SSF81340">
    <property type="entry name" value="Clc chloride channel"/>
    <property type="match status" value="1"/>
</dbReference>
<dbReference type="Pfam" id="PF00654">
    <property type="entry name" value="Voltage_CLC"/>
    <property type="match status" value="1"/>
</dbReference>
<comment type="subcellular location">
    <subcellularLocation>
        <location evidence="1">Membrane</location>
        <topology evidence="1">Multi-pass membrane protein</topology>
    </subcellularLocation>
</comment>
<accession>A0ABU4AFE7</accession>
<keyword evidence="9" id="KW-0407">Ion channel</keyword>
<feature type="transmembrane region" description="Helical" evidence="11">
    <location>
        <begin position="290"/>
        <end position="309"/>
    </location>
</feature>
<keyword evidence="2" id="KW-0813">Transport</keyword>
<dbReference type="InterPro" id="IPR001807">
    <property type="entry name" value="ClC"/>
</dbReference>
<evidence type="ECO:0000256" key="7">
    <source>
        <dbReference type="ARBA" id="ARBA00023173"/>
    </source>
</evidence>
<dbReference type="RefSeq" id="WP_113155618.1">
    <property type="nucleotide sequence ID" value="NZ_CP177239.1"/>
</dbReference>
<feature type="domain" description="CBS" evidence="12">
    <location>
        <begin position="481"/>
        <end position="540"/>
    </location>
</feature>
<evidence type="ECO:0000256" key="3">
    <source>
        <dbReference type="ARBA" id="ARBA00022692"/>
    </source>
</evidence>
<keyword evidence="14" id="KW-1185">Reference proteome</keyword>
<evidence type="ECO:0000256" key="4">
    <source>
        <dbReference type="ARBA" id="ARBA00022989"/>
    </source>
</evidence>
<feature type="transmembrane region" description="Helical" evidence="11">
    <location>
        <begin position="32"/>
        <end position="58"/>
    </location>
</feature>
<dbReference type="PANTHER" id="PTHR43427">
    <property type="entry name" value="CHLORIDE CHANNEL PROTEIN CLC-E"/>
    <property type="match status" value="1"/>
</dbReference>
<evidence type="ECO:0000313" key="13">
    <source>
        <dbReference type="EMBL" id="MDV6224968.1"/>
    </source>
</evidence>
<proteinExistence type="predicted"/>
<dbReference type="EMBL" id="JAWLIP010000001">
    <property type="protein sequence ID" value="MDV6224968.1"/>
    <property type="molecule type" value="Genomic_DNA"/>
</dbReference>
<evidence type="ECO:0000256" key="11">
    <source>
        <dbReference type="SAM" id="Phobius"/>
    </source>
</evidence>
<keyword evidence="8" id="KW-0868">Chloride</keyword>
<comment type="caution">
    <text evidence="13">The sequence shown here is derived from an EMBL/GenBank/DDBJ whole genome shotgun (WGS) entry which is preliminary data.</text>
</comment>
<keyword evidence="5" id="KW-0406">Ion transport</keyword>
<evidence type="ECO:0000256" key="9">
    <source>
        <dbReference type="ARBA" id="ARBA00023303"/>
    </source>
</evidence>
<dbReference type="InterPro" id="IPR000644">
    <property type="entry name" value="CBS_dom"/>
</dbReference>
<feature type="transmembrane region" description="Helical" evidence="11">
    <location>
        <begin position="321"/>
        <end position="343"/>
    </location>
</feature>
<dbReference type="InterPro" id="IPR014743">
    <property type="entry name" value="Cl-channel_core"/>
</dbReference>
<protein>
    <submittedName>
        <fullName evidence="13">Chloride channel protein</fullName>
    </submittedName>
</protein>
<reference evidence="13 14" key="1">
    <citation type="submission" date="2023-10" db="EMBL/GenBank/DDBJ databases">
        <authorList>
            <person name="Venkata Ramana C."/>
            <person name="Sasikala C."/>
            <person name="Dhurka M."/>
        </authorList>
    </citation>
    <scope>NUCLEOTIDE SEQUENCE [LARGE SCALE GENOMIC DNA]</scope>
    <source>
        <strain evidence="13 14">KCTC 32151</strain>
    </source>
</reference>
<keyword evidence="10" id="KW-0129">CBS domain</keyword>
<name>A0ABU4AFE7_9HYPH</name>
<keyword evidence="7" id="KW-0869">Chloride channel</keyword>
<keyword evidence="6 11" id="KW-0472">Membrane</keyword>
<evidence type="ECO:0000256" key="6">
    <source>
        <dbReference type="ARBA" id="ARBA00023136"/>
    </source>
</evidence>
<dbReference type="CDD" id="cd00400">
    <property type="entry name" value="Voltage_gated_ClC"/>
    <property type="match status" value="1"/>
</dbReference>
<organism evidence="13 14">
    <name type="scientific">Nitratireductor aquimarinus</name>
    <dbReference type="NCBI Taxonomy" id="889300"/>
    <lineage>
        <taxon>Bacteria</taxon>
        <taxon>Pseudomonadati</taxon>
        <taxon>Pseudomonadota</taxon>
        <taxon>Alphaproteobacteria</taxon>
        <taxon>Hyphomicrobiales</taxon>
        <taxon>Phyllobacteriaceae</taxon>
        <taxon>Nitratireductor</taxon>
    </lineage>
</organism>
<dbReference type="InterPro" id="IPR050368">
    <property type="entry name" value="ClC-type_chloride_channel"/>
</dbReference>
<dbReference type="Gene3D" id="1.10.3080.10">
    <property type="entry name" value="Clc chloride channel"/>
    <property type="match status" value="1"/>
</dbReference>
<evidence type="ECO:0000256" key="5">
    <source>
        <dbReference type="ARBA" id="ARBA00023065"/>
    </source>
</evidence>
<dbReference type="PANTHER" id="PTHR43427:SF6">
    <property type="entry name" value="CHLORIDE CHANNEL PROTEIN CLC-E"/>
    <property type="match status" value="1"/>
</dbReference>
<feature type="transmembrane region" description="Helical" evidence="11">
    <location>
        <begin position="412"/>
        <end position="432"/>
    </location>
</feature>
<dbReference type="PRINTS" id="PR00762">
    <property type="entry name" value="CLCHANNEL"/>
</dbReference>
<feature type="transmembrane region" description="Helical" evidence="11">
    <location>
        <begin position="251"/>
        <end position="270"/>
    </location>
</feature>
<evidence type="ECO:0000256" key="10">
    <source>
        <dbReference type="PROSITE-ProRule" id="PRU00703"/>
    </source>
</evidence>